<feature type="transmembrane region" description="Helical" evidence="11">
    <location>
        <begin position="209"/>
        <end position="227"/>
    </location>
</feature>
<reference evidence="14 15" key="1">
    <citation type="submission" date="2019-04" db="EMBL/GenBank/DDBJ databases">
        <title>Niastella caeni sp. nov., isolated from activated sludge.</title>
        <authorList>
            <person name="Sheng M."/>
        </authorList>
    </citation>
    <scope>NUCLEOTIDE SEQUENCE [LARGE SCALE GENOMIC DNA]</scope>
    <source>
        <strain evidence="14 15">HX-2-15</strain>
    </source>
</reference>
<evidence type="ECO:0000256" key="9">
    <source>
        <dbReference type="ARBA" id="ARBA00023065"/>
    </source>
</evidence>
<dbReference type="Pfam" id="PF02705">
    <property type="entry name" value="K_trans"/>
    <property type="match status" value="1"/>
</dbReference>
<dbReference type="PANTHER" id="PTHR30540:SF83">
    <property type="entry name" value="K+ POTASSIUM TRANSPORTER"/>
    <property type="match status" value="1"/>
</dbReference>
<feature type="transmembrane region" description="Helical" evidence="11">
    <location>
        <begin position="396"/>
        <end position="417"/>
    </location>
</feature>
<keyword evidence="8 11" id="KW-1133">Transmembrane helix</keyword>
<sequence>MGKQINKVTAASLLIALGIIYGDIGTSPLYVLNAITSGRTIDESLILGSLSCIIWTLTLQTTLKYVVLTLKADNRGEGGIFSLYALVRRQKRWLVIPAMLGGAALLADGMITPPISVTSSIEGLRNIQGLGRIEDSTIVYIVLAIISVLFFLQQFGTASIGKMFGPIMMCWFCMLAILGATHLLDDMHIFKAFNPYHAIDLLTHYPKGFWLLGAVFLCTTGAEALYSDLGHCGRENIRYSWIFVKSCLILNYLGQGAFLLANYSGKQITADMISAGFNPFYKIMPDWFVIPGILIATAAAIIASQALISGSFTLISEAMRLNLWPKLKINYPTEERGQLYIPGINMLLFVGCVGIVLYFKKSSQMEAAYGLAITICMIATTMLFANFLVSRRAKPLWIYLFLIVYLTIELSFLFANLEKFPHGGYVTLLVGGGLFFVMYIWYRSRKIKNRYVEFVRLEHYIPQIQELSNDKTVPKYATHLVYLTSANNPKEIEHKIIYSILNKKPKRADIYWFVHVDTLDDPYTCEYTVEHIIPNDIIRVEFRLGFRMEPKINLMFRKVVADLVANKEVNITSRYESLERNNVVGDFQFIVMEKYLSQDIELPFFEKMIMRLYFMVKEYSLSEERGFGLDVSNVTIEKFPLIVAPVPNLNLKRVFDSEESL</sequence>
<feature type="transmembrane region" description="Helical" evidence="11">
    <location>
        <begin position="337"/>
        <end position="359"/>
    </location>
</feature>
<keyword evidence="9 11" id="KW-0406">Ion transport</keyword>
<feature type="transmembrane region" description="Helical" evidence="11">
    <location>
        <begin position="371"/>
        <end position="389"/>
    </location>
</feature>
<organism evidence="14 15">
    <name type="scientific">Niastella caeni</name>
    <dbReference type="NCBI Taxonomy" id="2569763"/>
    <lineage>
        <taxon>Bacteria</taxon>
        <taxon>Pseudomonadati</taxon>
        <taxon>Bacteroidota</taxon>
        <taxon>Chitinophagia</taxon>
        <taxon>Chitinophagales</taxon>
        <taxon>Chitinophagaceae</taxon>
        <taxon>Niastella</taxon>
    </lineage>
</organism>
<keyword evidence="10 11" id="KW-0472">Membrane</keyword>
<dbReference type="Proteomes" id="UP000306918">
    <property type="component" value="Unassembled WGS sequence"/>
</dbReference>
<comment type="caution">
    <text evidence="14">The sequence shown here is derived from an EMBL/GenBank/DDBJ whole genome shotgun (WGS) entry which is preliminary data.</text>
</comment>
<comment type="subcellular location">
    <subcellularLocation>
        <location evidence="11">Cell membrane</location>
        <topology evidence="11">Multi-pass membrane protein</topology>
    </subcellularLocation>
    <subcellularLocation>
        <location evidence="1">Membrane</location>
        <topology evidence="1">Multi-pass membrane protein</topology>
    </subcellularLocation>
</comment>
<gene>
    <name evidence="11" type="primary">kup</name>
    <name evidence="14" type="ORF">FAM09_02585</name>
</gene>
<accession>A0A4S8I026</accession>
<evidence type="ECO:0000259" key="13">
    <source>
        <dbReference type="Pfam" id="PF22776"/>
    </source>
</evidence>
<name>A0A4S8I026_9BACT</name>
<evidence type="ECO:0000256" key="2">
    <source>
        <dbReference type="ARBA" id="ARBA00022448"/>
    </source>
</evidence>
<keyword evidence="7 11" id="KW-0630">Potassium</keyword>
<dbReference type="RefSeq" id="WP_136575511.1">
    <property type="nucleotide sequence ID" value="NZ_STFF01000001.1"/>
</dbReference>
<evidence type="ECO:0000256" key="3">
    <source>
        <dbReference type="ARBA" id="ARBA00022475"/>
    </source>
</evidence>
<dbReference type="InterPro" id="IPR053952">
    <property type="entry name" value="K_trans_C"/>
</dbReference>
<dbReference type="GO" id="GO:0005886">
    <property type="term" value="C:plasma membrane"/>
    <property type="evidence" value="ECO:0007669"/>
    <property type="project" value="UniProtKB-SubCell"/>
</dbReference>
<evidence type="ECO:0000256" key="10">
    <source>
        <dbReference type="ARBA" id="ARBA00023136"/>
    </source>
</evidence>
<keyword evidence="3 11" id="KW-1003">Cell membrane</keyword>
<keyword evidence="15" id="KW-1185">Reference proteome</keyword>
<dbReference type="GO" id="GO:0015293">
    <property type="term" value="F:symporter activity"/>
    <property type="evidence" value="ECO:0007669"/>
    <property type="project" value="UniProtKB-UniRule"/>
</dbReference>
<feature type="transmembrane region" description="Helical" evidence="11">
    <location>
        <begin position="239"/>
        <end position="261"/>
    </location>
</feature>
<feature type="transmembrane region" description="Helical" evidence="11">
    <location>
        <begin position="136"/>
        <end position="152"/>
    </location>
</feature>
<evidence type="ECO:0000259" key="12">
    <source>
        <dbReference type="Pfam" id="PF02705"/>
    </source>
</evidence>
<dbReference type="InterPro" id="IPR023051">
    <property type="entry name" value="Kup"/>
</dbReference>
<feature type="transmembrane region" description="Helical" evidence="11">
    <location>
        <begin position="164"/>
        <end position="184"/>
    </location>
</feature>
<evidence type="ECO:0000256" key="11">
    <source>
        <dbReference type="HAMAP-Rule" id="MF_01522"/>
    </source>
</evidence>
<comment type="catalytic activity">
    <reaction evidence="11">
        <text>K(+)(in) + H(+)(in) = K(+)(out) + H(+)(out)</text>
        <dbReference type="Rhea" id="RHEA:28490"/>
        <dbReference type="ChEBI" id="CHEBI:15378"/>
        <dbReference type="ChEBI" id="CHEBI:29103"/>
    </reaction>
</comment>
<dbReference type="PANTHER" id="PTHR30540">
    <property type="entry name" value="OSMOTIC STRESS POTASSIUM TRANSPORTER"/>
    <property type="match status" value="1"/>
</dbReference>
<feature type="transmembrane region" description="Helical" evidence="11">
    <location>
        <begin position="287"/>
        <end position="316"/>
    </location>
</feature>
<comment type="similarity">
    <text evidence="11">Belongs to the HAK/KUP transporter (TC 2.A.72) family.</text>
</comment>
<feature type="transmembrane region" description="Helical" evidence="11">
    <location>
        <begin position="423"/>
        <end position="442"/>
    </location>
</feature>
<evidence type="ECO:0000256" key="7">
    <source>
        <dbReference type="ARBA" id="ARBA00022958"/>
    </source>
</evidence>
<evidence type="ECO:0000256" key="1">
    <source>
        <dbReference type="ARBA" id="ARBA00004141"/>
    </source>
</evidence>
<proteinExistence type="inferred from homology"/>
<feature type="transmembrane region" description="Helical" evidence="11">
    <location>
        <begin position="46"/>
        <end position="67"/>
    </location>
</feature>
<keyword evidence="2 11" id="KW-0813">Transport</keyword>
<evidence type="ECO:0000256" key="8">
    <source>
        <dbReference type="ARBA" id="ARBA00022989"/>
    </source>
</evidence>
<protein>
    <recommendedName>
        <fullName evidence="11">Probable potassium transport system protein Kup</fullName>
    </recommendedName>
</protein>
<keyword evidence="6 11" id="KW-0769">Symport</keyword>
<dbReference type="Pfam" id="PF22776">
    <property type="entry name" value="K_trans_C"/>
    <property type="match status" value="1"/>
</dbReference>
<evidence type="ECO:0000313" key="15">
    <source>
        <dbReference type="Proteomes" id="UP000306918"/>
    </source>
</evidence>
<comment type="function">
    <text evidence="11">Transport of potassium into the cell. Likely operates as a K(+):H(+) symporter.</text>
</comment>
<dbReference type="HAMAP" id="MF_01522">
    <property type="entry name" value="Kup"/>
    <property type="match status" value="1"/>
</dbReference>
<feature type="domain" description="K+ potassium transporter C-terminal" evidence="13">
    <location>
        <begin position="478"/>
        <end position="634"/>
    </location>
</feature>
<evidence type="ECO:0000256" key="4">
    <source>
        <dbReference type="ARBA" id="ARBA00022538"/>
    </source>
</evidence>
<evidence type="ECO:0000256" key="5">
    <source>
        <dbReference type="ARBA" id="ARBA00022692"/>
    </source>
</evidence>
<feature type="domain" description="K+ potassium transporter integral membrane" evidence="12">
    <location>
        <begin position="14"/>
        <end position="454"/>
    </location>
</feature>
<evidence type="ECO:0000313" key="14">
    <source>
        <dbReference type="EMBL" id="THU41021.1"/>
    </source>
</evidence>
<evidence type="ECO:0000256" key="6">
    <source>
        <dbReference type="ARBA" id="ARBA00022847"/>
    </source>
</evidence>
<dbReference type="AlphaFoldDB" id="A0A4S8I026"/>
<keyword evidence="4 11" id="KW-0633">Potassium transport</keyword>
<dbReference type="InterPro" id="IPR003855">
    <property type="entry name" value="K+_transporter"/>
</dbReference>
<feature type="transmembrane region" description="Helical" evidence="11">
    <location>
        <begin position="93"/>
        <end position="116"/>
    </location>
</feature>
<dbReference type="EMBL" id="STFF01000001">
    <property type="protein sequence ID" value="THU41021.1"/>
    <property type="molecule type" value="Genomic_DNA"/>
</dbReference>
<keyword evidence="5 11" id="KW-0812">Transmembrane</keyword>
<dbReference type="GO" id="GO:0015079">
    <property type="term" value="F:potassium ion transmembrane transporter activity"/>
    <property type="evidence" value="ECO:0007669"/>
    <property type="project" value="UniProtKB-UniRule"/>
</dbReference>
<dbReference type="OrthoDB" id="9805577at2"/>
<dbReference type="InterPro" id="IPR053951">
    <property type="entry name" value="K_trans_N"/>
</dbReference>